<organism evidence="1 2">
    <name type="scientific">Sphingobacterium oryzagri</name>
    <dbReference type="NCBI Taxonomy" id="3025669"/>
    <lineage>
        <taxon>Bacteria</taxon>
        <taxon>Pseudomonadati</taxon>
        <taxon>Bacteroidota</taxon>
        <taxon>Sphingobacteriia</taxon>
        <taxon>Sphingobacteriales</taxon>
        <taxon>Sphingobacteriaceae</taxon>
        <taxon>Sphingobacterium</taxon>
    </lineage>
</organism>
<proteinExistence type="predicted"/>
<dbReference type="EMBL" id="CP117880">
    <property type="protein sequence ID" value="WDF68187.1"/>
    <property type="molecule type" value="Genomic_DNA"/>
</dbReference>
<evidence type="ECO:0000313" key="1">
    <source>
        <dbReference type="EMBL" id="WDF68187.1"/>
    </source>
</evidence>
<dbReference type="Proteomes" id="UP001221558">
    <property type="component" value="Chromosome"/>
</dbReference>
<evidence type="ECO:0000313" key="2">
    <source>
        <dbReference type="Proteomes" id="UP001221558"/>
    </source>
</evidence>
<accession>A0ABY7WI08</accession>
<reference evidence="1 2" key="1">
    <citation type="submission" date="2023-02" db="EMBL/GenBank/DDBJ databases">
        <title>Genome sequence of Sphingobacterium sp. KACC 22765.</title>
        <authorList>
            <person name="Kim S."/>
            <person name="Heo J."/>
            <person name="Kwon S.-W."/>
        </authorList>
    </citation>
    <scope>NUCLEOTIDE SEQUENCE [LARGE SCALE GENOMIC DNA]</scope>
    <source>
        <strain evidence="1 2">KACC 22765</strain>
    </source>
</reference>
<protein>
    <submittedName>
        <fullName evidence="1">Uncharacterized protein</fullName>
    </submittedName>
</protein>
<name>A0ABY7WI08_9SPHI</name>
<keyword evidence="2" id="KW-1185">Reference proteome</keyword>
<dbReference type="RefSeq" id="WP_274266920.1">
    <property type="nucleotide sequence ID" value="NZ_CP117880.1"/>
</dbReference>
<gene>
    <name evidence="1" type="ORF">PQ465_18045</name>
</gene>
<sequence>MRIYLSMVLSLVFAVSTAQQPKNLPELAELLVAKLPDTLQLNLHEWTPFRFSPDGVPLFDYAHKLNKHVLTSLQVNGHLFDHAKCYGLYVFADPVTAGRIINLRERSCGKIFDTSCVDVAVERGFYAFSDSLLKDWAPIMQNTALLSLGAPKTIDILINKVGEATFYGEDVLIQRLHAARKPFWRSAIYYGTRMNNTLTLHVFPAVSEENRRIEYGEIAFVLSERFEGKVVKFDWNWRGETDSAKHTAVSFIYNPAQQRISDAAIHADERGDAKRFISWFHTHYDQVKDDFLSRYNWSSRYFFYID</sequence>